<dbReference type="AlphaFoldDB" id="A0AAN8KY06"/>
<feature type="region of interest" description="Disordered" evidence="1">
    <location>
        <begin position="152"/>
        <end position="192"/>
    </location>
</feature>
<feature type="compositionally biased region" description="Basic and acidic residues" evidence="1">
    <location>
        <begin position="60"/>
        <end position="69"/>
    </location>
</feature>
<dbReference type="PANTHER" id="PTHR48421">
    <property type="entry name" value="MYCBP-ASSOCIATED PROTEIN"/>
    <property type="match status" value="1"/>
</dbReference>
<dbReference type="EMBL" id="JAGTTL010000027">
    <property type="protein sequence ID" value="KAK6300962.1"/>
    <property type="molecule type" value="Genomic_DNA"/>
</dbReference>
<keyword evidence="3" id="KW-1185">Reference proteome</keyword>
<comment type="caution">
    <text evidence="2">The sequence shown here is derived from an EMBL/GenBank/DDBJ whole genome shotgun (WGS) entry which is preliminary data.</text>
</comment>
<accession>A0AAN8KY06</accession>
<feature type="compositionally biased region" description="Basic and acidic residues" evidence="1">
    <location>
        <begin position="14"/>
        <end position="33"/>
    </location>
</feature>
<name>A0AAN8KY06_9TELE</name>
<reference evidence="2 3" key="1">
    <citation type="submission" date="2021-04" db="EMBL/GenBank/DDBJ databases">
        <authorList>
            <person name="De Guttry C."/>
            <person name="Zahm M."/>
            <person name="Klopp C."/>
            <person name="Cabau C."/>
            <person name="Louis A."/>
            <person name="Berthelot C."/>
            <person name="Parey E."/>
            <person name="Roest Crollius H."/>
            <person name="Montfort J."/>
            <person name="Robinson-Rechavi M."/>
            <person name="Bucao C."/>
            <person name="Bouchez O."/>
            <person name="Gislard M."/>
            <person name="Lluch J."/>
            <person name="Milhes M."/>
            <person name="Lampietro C."/>
            <person name="Lopez Roques C."/>
            <person name="Donnadieu C."/>
            <person name="Braasch I."/>
            <person name="Desvignes T."/>
            <person name="Postlethwait J."/>
            <person name="Bobe J."/>
            <person name="Wedekind C."/>
            <person name="Guiguen Y."/>
        </authorList>
    </citation>
    <scope>NUCLEOTIDE SEQUENCE [LARGE SCALE GENOMIC DNA]</scope>
    <source>
        <strain evidence="2">Cs_M1</strain>
        <tissue evidence="2">Blood</tissue>
    </source>
</reference>
<sequence length="192" mass="21479">MAKSEQIHCWQKTPKKEARPRTPPEKKRLKVSEDFSSCLSEEQPQSPTLKGEDIQALAIRPEDLEKEGGEGSGGPPPPPRTPPHSHWTTQDRGDLASTPRGWVLPHSILGSLEDFRTEMQARGETELVRRVPAPQRAVPQVCWGVRGVQRDPLQSPGGQRDVQSHALQHWHTHMTPRDDTSRTSSPTCSRSQ</sequence>
<dbReference type="Proteomes" id="UP001356427">
    <property type="component" value="Unassembled WGS sequence"/>
</dbReference>
<feature type="compositionally biased region" description="Polar residues" evidence="1">
    <location>
        <begin position="34"/>
        <end position="48"/>
    </location>
</feature>
<feature type="compositionally biased region" description="Low complexity" evidence="1">
    <location>
        <begin position="182"/>
        <end position="192"/>
    </location>
</feature>
<gene>
    <name evidence="2" type="ORF">J4Q44_G00290600</name>
</gene>
<protein>
    <submittedName>
        <fullName evidence="2">Uncharacterized protein</fullName>
    </submittedName>
</protein>
<organism evidence="2 3">
    <name type="scientific">Coregonus suidteri</name>
    <dbReference type="NCBI Taxonomy" id="861788"/>
    <lineage>
        <taxon>Eukaryota</taxon>
        <taxon>Metazoa</taxon>
        <taxon>Chordata</taxon>
        <taxon>Craniata</taxon>
        <taxon>Vertebrata</taxon>
        <taxon>Euteleostomi</taxon>
        <taxon>Actinopterygii</taxon>
        <taxon>Neopterygii</taxon>
        <taxon>Teleostei</taxon>
        <taxon>Protacanthopterygii</taxon>
        <taxon>Salmoniformes</taxon>
        <taxon>Salmonidae</taxon>
        <taxon>Coregoninae</taxon>
        <taxon>Coregonus</taxon>
    </lineage>
</organism>
<dbReference type="PANTHER" id="PTHR48421:SF1">
    <property type="entry name" value="MYCBP-ASSOCIATED PROTEIN"/>
    <property type="match status" value="1"/>
</dbReference>
<evidence type="ECO:0000256" key="1">
    <source>
        <dbReference type="SAM" id="MobiDB-lite"/>
    </source>
</evidence>
<evidence type="ECO:0000313" key="2">
    <source>
        <dbReference type="EMBL" id="KAK6300962.1"/>
    </source>
</evidence>
<feature type="region of interest" description="Disordered" evidence="1">
    <location>
        <begin position="1"/>
        <end position="101"/>
    </location>
</feature>
<dbReference type="InterPro" id="IPR032707">
    <property type="entry name" value="MYCBPAP"/>
</dbReference>
<evidence type="ECO:0000313" key="3">
    <source>
        <dbReference type="Proteomes" id="UP001356427"/>
    </source>
</evidence>
<proteinExistence type="predicted"/>